<dbReference type="EMBL" id="JALBCA010000116">
    <property type="protein sequence ID" value="KAI2382599.1"/>
    <property type="molecule type" value="Genomic_DNA"/>
</dbReference>
<comment type="caution">
    <text evidence="1">The sequence shown here is derived from an EMBL/GenBank/DDBJ whole genome shotgun (WGS) entry which is preliminary data.</text>
</comment>
<protein>
    <submittedName>
        <fullName evidence="1">DNA repair protein rad52</fullName>
    </submittedName>
</protein>
<accession>A0ACB8UQC8</accession>
<evidence type="ECO:0000313" key="1">
    <source>
        <dbReference type="EMBL" id="KAI2382599.1"/>
    </source>
</evidence>
<proteinExistence type="predicted"/>
<organism evidence="1">
    <name type="scientific">Ophidiomyces ophidiicola</name>
    <dbReference type="NCBI Taxonomy" id="1387563"/>
    <lineage>
        <taxon>Eukaryota</taxon>
        <taxon>Fungi</taxon>
        <taxon>Dikarya</taxon>
        <taxon>Ascomycota</taxon>
        <taxon>Pezizomycotina</taxon>
        <taxon>Eurotiomycetes</taxon>
        <taxon>Eurotiomycetidae</taxon>
        <taxon>Onygenales</taxon>
        <taxon>Onygenaceae</taxon>
        <taxon>Ophidiomyces</taxon>
    </lineage>
</organism>
<gene>
    <name evidence="1" type="primary">RAD52</name>
    <name evidence="1" type="ORF">LOY88_005875</name>
</gene>
<reference evidence="1" key="1">
    <citation type="journal article" date="2022" name="bioRxiv">
        <title>Population genetic analysis of Ophidiomyces ophidiicola, the causative agent of snake fungal disease, indicates recent introductions to the USA.</title>
        <authorList>
            <person name="Ladner J.T."/>
            <person name="Palmer J.M."/>
            <person name="Ettinger C.L."/>
            <person name="Stajich J.E."/>
            <person name="Farrell T.M."/>
            <person name="Glorioso B.M."/>
            <person name="Lawson B."/>
            <person name="Price S.J."/>
            <person name="Stengle A.G."/>
            <person name="Grear D.A."/>
            <person name="Lorch J.M."/>
        </authorList>
    </citation>
    <scope>NUCLEOTIDE SEQUENCE</scope>
    <source>
        <strain evidence="1">NWHC 24266-5</strain>
    </source>
</reference>
<name>A0ACB8UQC8_9EURO</name>
<sequence>MPAPGDQHKSYSANISASNSFENTPQRMNVYTAQEIASLQSRLDKQLGPEYISSRAGPGGQKVHYLAADKCINLANEVFGFSGWSSSIQNVSIDFVDENPNTGKVSLGLSVVMRVTLKNGAYHEDIGYGHIENAKGKAAAFEKAKKEGTTDALKRALRNFGNVLGNCIYDKDYLAKVTKVKAIPAKWDIQELHRHGDFVPIKQEPVVAPLVPKAEPVPNIPFQSNVPNISKKPPNEPLSMDLYNDFGSDAFDEADFGEHDLTHPDEVVLEEEPAAQIQNNKRQSSDVQRQGYAAGGPPHAIPSHMVTPSKPPQQPYTANPPFSQSKPALPVPADRITRPPQNQYTTPKPQAVTRSQIVPARPMQGSQDFPPPLPCDQMKAAIEPGTDSRGNASPSKSSSLDADNQENSVVEPGVWYSAHAAYKVDPGKGAPTFDPKFDSPSIRKTHSVDHAKSAPVTRKTFQNIPPSSSQVLHKTSINNAPSGSQTTPLRPNPEANKRPAPSNYPTPARPPLTTSYRPPTRRSMTVAPNNPPAPSNPNTNVHHNMNGKRPPLSDMTNISPAPENADATKKPKVGSASVPTGENQQRQGVRSN</sequence>